<accession>A0AAN7J4Y0</accession>
<feature type="compositionally biased region" description="Basic residues" evidence="7">
    <location>
        <begin position="2475"/>
        <end position="2492"/>
    </location>
</feature>
<evidence type="ECO:0000256" key="4">
    <source>
        <dbReference type="ARBA" id="ARBA00022840"/>
    </source>
</evidence>
<dbReference type="Proteomes" id="UP001324115">
    <property type="component" value="Unassembled WGS sequence"/>
</dbReference>
<evidence type="ECO:0000313" key="10">
    <source>
        <dbReference type="Proteomes" id="UP001324115"/>
    </source>
</evidence>
<dbReference type="SUPFAM" id="SSF52540">
    <property type="entry name" value="P-loop containing nucleoside triphosphate hydrolases"/>
    <property type="match status" value="2"/>
</dbReference>
<evidence type="ECO:0000256" key="5">
    <source>
        <dbReference type="PROSITE-ProRule" id="PRU00560"/>
    </source>
</evidence>
<dbReference type="GO" id="GO:0005524">
    <property type="term" value="F:ATP binding"/>
    <property type="evidence" value="ECO:0007669"/>
    <property type="project" value="UniProtKB-UniRule"/>
</dbReference>
<dbReference type="InterPro" id="IPR011990">
    <property type="entry name" value="TPR-like_helical_dom_sf"/>
</dbReference>
<dbReference type="InterPro" id="IPR014016">
    <property type="entry name" value="UvrD-like_ATP-bd"/>
</dbReference>
<dbReference type="EMBL" id="JAXUIC010000003">
    <property type="protein sequence ID" value="KAK4598300.1"/>
    <property type="molecule type" value="Genomic_DNA"/>
</dbReference>
<feature type="binding site" evidence="5">
    <location>
        <begin position="858"/>
        <end position="865"/>
    </location>
    <ligand>
        <name>ATP</name>
        <dbReference type="ChEBI" id="CHEBI:30616"/>
    </ligand>
</feature>
<sequence>MIMGESSQKMRTVPNDHGFTEIVLSWSLEQIEDKDLFKDQVKKIPQSFESVRQYFGSYFYPLLEETHAQLYSSMEIISTAPFAKVIEFDKSKPYGENLYDVQADNWSNRCSDRSKEPCKTLPGDILILADAKPEHVSDLQRMGKSWAFVMVTKIPEDDDNDVDDNDDIQEDNNTSTSFKVKALKDIDVDGGKKPLFVVFLTNIIPNKRMWNALHMHKNMDIIKKVLCSSSLNEEDCDICSAESDGSWDEKLATSITSELNESQNNAVLACLRKIHCNHKLSVELIWGPPGTGKTKTTGTLLFTLLRMGYRTLTCAPTNVAIKEVASHVFKLVKGSFETDIGINALFCPFGDVLLFGNKKRLKVGLDMKVIYLDYRVQKLTECLGPLTGWRHRFTSMIDHLENCVSQFHIFLDNELIKEREQNNEEEIKEIESEAETDGGEGKCKSFLDFLRKRFVATSSPLKNCLLVFCTHVPKKYILEHNFQNIFTLIDLLESFETLLKDNVESEALEELFSHSEVGQDISQPFMDIPFQLNVRRKECLSLLKKLQGSFNELDLPSSMNKWSIMNFCFKAASLIFCTASSSYRLHSVEMNPLNILVIDEAAQLKECESTIPLQLPELRHAILVGDERQLPAMITSNVLFSDDFLKSFQKLKSAQTKKSVINLLLKISCGWRPKKLSVVCESSSQILKQFKVKGLYIVCANDMEKEWGDIAKELKYIQVLKIWYIAPIEDIPKLVKRLDSIFGKYTDDFINRCQEKCLEGDLEIPKSSSISFDIVRFKNLDDHENGSDLTGCAAEGRSYVENARVSESLTLMKFYSLSPGVVTHLLSNHDGGELDLPFEVSDQEQEIILFPRSTFVLGRSGTGKTTVLTMKLFQKEKLHHMARVLLHEEKEVEVTAAGMKENVLHQLFVTVSPKLCYAVKQHVSHLKSFSCGGNSSKGSSSIDIDDFDSASQFKDIPDSFVDVPPLSYPLVISFHKFLIMLDGTMGNSFFERFQEARKLSNGPICGSSVSLQSFIRMKEVNYERFSTSYWPRFKTRLTKKLDSSRVFTEIISHIKGGPQAAEAGDGKLSREDYVLLSERRIFQNYEKMKNENGEFDFSDLVIDLHRRLRVERYKGDEMDFVYVDEVQDLTLSQIALFKYICKNVEEGFVFSGDTAQTIAKGIDFRFQDIRSLFYNKFVLESKSSGQDGRKVKGIISKIFHLSQNFRTHDGVLKLSQSVIKLIYRYFPLSIDVLQPETSLIYGEAPILLESGNRENAIVTIFGNSGNARGSIVGFGAEQVILVRDDFVRKEITNHVGNQALVLTIEECKGLEFQDVLLYNFFGSSSLKDQWRVIYEYMEEQDLLDPTLPIHAPCFNEAKHSVLCSELKQLYVAITRTRQRLWISENSEDFCKPMFDYWKNKCLVQVRQLDYLFAQAMQVTSSLEEWKSRGIKLYLEHLFEFATVCFERAGDIYWQRMSKAAGLRENADHMRSSNLEKANVMLRQAAEIFETIGKADSAAQCFFDLGEYERAGCYELAAEVYAKGNFFSECLKVCITGKIFNVGFKYIQYWKNNATKDFGVARRGQEIDKIEHEFLESCARHHHELKDSRSMMQFVKAFQSIDLMRTFLKSLDCLGELLLLEEESGNFLEAASIAKLRGEILHEADLLGKAGNVKEASMLLLFYVLYNSLWTPGSKGWPLKQFTQKQELLAKAKSFAKNDSNFYSFICTEADILSNEQSDLSITKEYLNASQRHNSVGGEIISARKILDAHLQSNSAKYVWQDYFVFDLTKHSEQVISRNQISVETLFYFWNFWKDKILSIFKCLRCLDTNDVNEYRSYGDFCLNYLGVRRQFHNLNAIYVLLNSDADWVGEDSRFIHRDGNLVYIDVRHFVATAQSYWCSELLCAGMKVLDNLEALYNFSLKNSLSLFCQSRSLTCIYEVAKFLLESKYLNRSHYNNKTLQRFVELYWRKSLAENMFSLRESEVSRNLLEQIIIENISLKGKLTYGQIGRVVVITLGLGKINNGLYKEILKRFDGTYGNPQWKAFIQVLRGNMGPEFPQGTLTDNNCEFPREFCFLLKLQEALMETYYANWREVDYISPGCFLYLIERLQIFASYFQGYFFTSKSSFAEWFIYQDADTNPNSTLVAQMRPSHDILEFILNVAYPLLFNKKDTMEWIGRSNIIVKDYYPLLVLRLVSTICLVHLNSGEFLEFLVALLDKSYIAEQLPWEFYDVIQGNQKHINVNALAKAFKKIDNPLVIVSLGGNCSRFLCPDAIFVDMTVKQCREDMLKVLFPETVTASQGQAETFEVEATNSGNEGDLNNINGSRLQVNNFWEIFEALKSLENGKDPSSFLLNVQMMKVNVEKSIHLVSTVMHERLQNAIDNDDENLSEEVDSMVDELKQLSAALDVSELELGNNMSIIQELCKTLLSRRPNLEPILSKQLLQLGTNLVVETSGSISNEQQCDVDSDSKAKENSSADVASVSNSKNSRETENKVKGNKSRKNKRGKKGGSKR</sequence>
<dbReference type="SUPFAM" id="SSF48452">
    <property type="entry name" value="TPR-like"/>
    <property type="match status" value="1"/>
</dbReference>
<feature type="domain" description="UvrD-like helicase ATP-binding" evidence="8">
    <location>
        <begin position="837"/>
        <end position="1208"/>
    </location>
</feature>
<evidence type="ECO:0000313" key="9">
    <source>
        <dbReference type="EMBL" id="KAK4598300.1"/>
    </source>
</evidence>
<dbReference type="InterPro" id="IPR041677">
    <property type="entry name" value="DNA2/NAM7_AAA_11"/>
</dbReference>
<gene>
    <name evidence="9" type="ORF">RGQ29_015675</name>
</gene>
<evidence type="ECO:0000256" key="6">
    <source>
        <dbReference type="SAM" id="Coils"/>
    </source>
</evidence>
<keyword evidence="2 5" id="KW-0378">Hydrolase</keyword>
<dbReference type="GO" id="GO:0016787">
    <property type="term" value="F:hydrolase activity"/>
    <property type="evidence" value="ECO:0007669"/>
    <property type="project" value="UniProtKB-UniRule"/>
</dbReference>
<evidence type="ECO:0000256" key="7">
    <source>
        <dbReference type="SAM" id="MobiDB-lite"/>
    </source>
</evidence>
<feature type="compositionally biased region" description="Low complexity" evidence="7">
    <location>
        <begin position="2455"/>
        <end position="2465"/>
    </location>
</feature>
<reference evidence="9 10" key="1">
    <citation type="journal article" date="2023" name="G3 (Bethesda)">
        <title>A haplotype-resolved chromosome-scale genome for Quercus rubra L. provides insights into the genetics of adaptive traits for red oak species.</title>
        <authorList>
            <person name="Kapoor B."/>
            <person name="Jenkins J."/>
            <person name="Schmutz J."/>
            <person name="Zhebentyayeva T."/>
            <person name="Kuelheim C."/>
            <person name="Coggeshall M."/>
            <person name="Heim C."/>
            <person name="Lasky J.R."/>
            <person name="Leites L."/>
            <person name="Islam-Faridi N."/>
            <person name="Romero-Severson J."/>
            <person name="DeLeo V.L."/>
            <person name="Lucas S.M."/>
            <person name="Lazic D."/>
            <person name="Gailing O."/>
            <person name="Carlson J."/>
            <person name="Staton M."/>
        </authorList>
    </citation>
    <scope>NUCLEOTIDE SEQUENCE [LARGE SCALE GENOMIC DNA]</scope>
    <source>
        <strain evidence="9">Pseudo-F2</strain>
    </source>
</reference>
<keyword evidence="3 5" id="KW-0347">Helicase</keyword>
<organism evidence="9 10">
    <name type="scientific">Quercus rubra</name>
    <name type="common">Northern red oak</name>
    <name type="synonym">Quercus borealis</name>
    <dbReference type="NCBI Taxonomy" id="3512"/>
    <lineage>
        <taxon>Eukaryota</taxon>
        <taxon>Viridiplantae</taxon>
        <taxon>Streptophyta</taxon>
        <taxon>Embryophyta</taxon>
        <taxon>Tracheophyta</taxon>
        <taxon>Spermatophyta</taxon>
        <taxon>Magnoliopsida</taxon>
        <taxon>eudicotyledons</taxon>
        <taxon>Gunneridae</taxon>
        <taxon>Pentapetalae</taxon>
        <taxon>rosids</taxon>
        <taxon>fabids</taxon>
        <taxon>Fagales</taxon>
        <taxon>Fagaceae</taxon>
        <taxon>Quercus</taxon>
    </lineage>
</organism>
<dbReference type="GO" id="GO:0004386">
    <property type="term" value="F:helicase activity"/>
    <property type="evidence" value="ECO:0007669"/>
    <property type="project" value="UniProtKB-UniRule"/>
</dbReference>
<evidence type="ECO:0000256" key="3">
    <source>
        <dbReference type="ARBA" id="ARBA00022806"/>
    </source>
</evidence>
<keyword evidence="6" id="KW-0175">Coiled coil</keyword>
<dbReference type="Gene3D" id="3.40.50.300">
    <property type="entry name" value="P-loop containing nucleotide triphosphate hydrolases"/>
    <property type="match status" value="3"/>
</dbReference>
<evidence type="ECO:0000256" key="1">
    <source>
        <dbReference type="ARBA" id="ARBA00022741"/>
    </source>
</evidence>
<dbReference type="PANTHER" id="PTHR21529">
    <property type="entry name" value="MAMMARY TURMOR VIRUS RECEPTOR HOMOLOG 1, 2 MTVR1, 2"/>
    <property type="match status" value="1"/>
</dbReference>
<evidence type="ECO:0000256" key="2">
    <source>
        <dbReference type="ARBA" id="ARBA00022801"/>
    </source>
</evidence>
<dbReference type="Pfam" id="PF20073">
    <property type="entry name" value="DUF6469"/>
    <property type="match status" value="1"/>
</dbReference>
<dbReference type="Pfam" id="PF00580">
    <property type="entry name" value="UvrD-helicase"/>
    <property type="match status" value="1"/>
</dbReference>
<keyword evidence="10" id="KW-1185">Reference proteome</keyword>
<keyword evidence="1 5" id="KW-0547">Nucleotide-binding</keyword>
<comment type="caution">
    <text evidence="9">The sequence shown here is derived from an EMBL/GenBank/DDBJ whole genome shotgun (WGS) entry which is preliminary data.</text>
</comment>
<protein>
    <recommendedName>
        <fullName evidence="8">UvrD-like helicase ATP-binding domain-containing protein</fullName>
    </recommendedName>
</protein>
<feature type="region of interest" description="Disordered" evidence="7">
    <location>
        <begin position="2435"/>
        <end position="2492"/>
    </location>
</feature>
<dbReference type="InterPro" id="IPR039904">
    <property type="entry name" value="TRANK1"/>
</dbReference>
<feature type="coiled-coil region" evidence="6">
    <location>
        <begin position="2364"/>
        <end position="2391"/>
    </location>
</feature>
<keyword evidence="4 5" id="KW-0067">ATP-binding</keyword>
<proteinExistence type="predicted"/>
<dbReference type="InterPro" id="IPR045529">
    <property type="entry name" value="DUF6469"/>
</dbReference>
<dbReference type="PROSITE" id="PS51198">
    <property type="entry name" value="UVRD_HELICASE_ATP_BIND"/>
    <property type="match status" value="1"/>
</dbReference>
<evidence type="ECO:0000259" key="8">
    <source>
        <dbReference type="PROSITE" id="PS51198"/>
    </source>
</evidence>
<dbReference type="InterPro" id="IPR027417">
    <property type="entry name" value="P-loop_NTPase"/>
</dbReference>
<dbReference type="Pfam" id="PF13086">
    <property type="entry name" value="AAA_11"/>
    <property type="match status" value="1"/>
</dbReference>
<dbReference type="PANTHER" id="PTHR21529:SF4">
    <property type="entry name" value="TPR AND ANKYRIN REPEAT-CONTAINING PROTEIN 1"/>
    <property type="match status" value="1"/>
</dbReference>
<name>A0AAN7J4Y0_QUERU</name>